<proteinExistence type="predicted"/>
<feature type="transmembrane region" description="Helical" evidence="1">
    <location>
        <begin position="285"/>
        <end position="302"/>
    </location>
</feature>
<dbReference type="InterPro" id="IPR025686">
    <property type="entry name" value="Glucos_trans_II"/>
</dbReference>
<evidence type="ECO:0000313" key="2">
    <source>
        <dbReference type="EMBL" id="HIZ47561.1"/>
    </source>
</evidence>
<keyword evidence="1" id="KW-1133">Transmembrane helix</keyword>
<feature type="transmembrane region" description="Helical" evidence="1">
    <location>
        <begin position="140"/>
        <end position="158"/>
    </location>
</feature>
<dbReference type="Proteomes" id="UP000824031">
    <property type="component" value="Unassembled WGS sequence"/>
</dbReference>
<feature type="transmembrane region" description="Helical" evidence="1">
    <location>
        <begin position="214"/>
        <end position="237"/>
    </location>
</feature>
<keyword evidence="1" id="KW-0812">Transmembrane</keyword>
<evidence type="ECO:0000313" key="3">
    <source>
        <dbReference type="Proteomes" id="UP000824031"/>
    </source>
</evidence>
<feature type="transmembrane region" description="Helical" evidence="1">
    <location>
        <begin position="314"/>
        <end position="331"/>
    </location>
</feature>
<gene>
    <name evidence="2" type="ORF">H9810_02430</name>
</gene>
<reference evidence="2" key="1">
    <citation type="journal article" date="2021" name="PeerJ">
        <title>Extensive microbial diversity within the chicken gut microbiome revealed by metagenomics and culture.</title>
        <authorList>
            <person name="Gilroy R."/>
            <person name="Ravi A."/>
            <person name="Getino M."/>
            <person name="Pursley I."/>
            <person name="Horton D.L."/>
            <person name="Alikhan N.F."/>
            <person name="Baker D."/>
            <person name="Gharbi K."/>
            <person name="Hall N."/>
            <person name="Watson M."/>
            <person name="Adriaenssens E.M."/>
            <person name="Foster-Nyarko E."/>
            <person name="Jarju S."/>
            <person name="Secka A."/>
            <person name="Antonio M."/>
            <person name="Oren A."/>
            <person name="Chaudhuri R.R."/>
            <person name="La Ragione R."/>
            <person name="Hildebrand F."/>
            <person name="Pallen M.J."/>
        </authorList>
    </citation>
    <scope>NUCLEOTIDE SEQUENCE</scope>
    <source>
        <strain evidence="2">3436</strain>
    </source>
</reference>
<keyword evidence="1" id="KW-0472">Membrane</keyword>
<feature type="transmembrane region" description="Helical" evidence="1">
    <location>
        <begin position="83"/>
        <end position="107"/>
    </location>
</feature>
<accession>A0A9D2F242</accession>
<evidence type="ECO:0000256" key="1">
    <source>
        <dbReference type="SAM" id="Phobius"/>
    </source>
</evidence>
<dbReference type="AlphaFoldDB" id="A0A9D2F242"/>
<reference evidence="2" key="2">
    <citation type="submission" date="2021-04" db="EMBL/GenBank/DDBJ databases">
        <authorList>
            <person name="Gilroy R."/>
        </authorList>
    </citation>
    <scope>NUCLEOTIDE SEQUENCE</scope>
    <source>
        <strain evidence="2">3436</strain>
    </source>
</reference>
<name>A0A9D2F242_9FIRM</name>
<protein>
    <submittedName>
        <fullName evidence="2">Glucosyltransferase domain-containing protein</fullName>
    </submittedName>
</protein>
<feature type="transmembrane region" description="Helical" evidence="1">
    <location>
        <begin position="366"/>
        <end position="391"/>
    </location>
</feature>
<feature type="transmembrane region" description="Helical" evidence="1">
    <location>
        <begin position="23"/>
        <end position="43"/>
    </location>
</feature>
<feature type="transmembrane region" description="Helical" evidence="1">
    <location>
        <begin position="165"/>
        <end position="194"/>
    </location>
</feature>
<feature type="transmembrane region" description="Helical" evidence="1">
    <location>
        <begin position="337"/>
        <end position="354"/>
    </location>
</feature>
<comment type="caution">
    <text evidence="2">The sequence shown here is derived from an EMBL/GenBank/DDBJ whole genome shotgun (WGS) entry which is preliminary data.</text>
</comment>
<sequence length="516" mass="56142">MTQFLDTLEQAARSGWQRVDKRLLTAVSLSAVICMLLAHGFAFTNLFPNHDSTVVVFDAQWTMYVLGRWAQNLYFPLIRGKVAAPWLIGAFSTVYLALTGYILAVLLRLSRGAAALLTGILGCCASVTALLATYTYETDAYLLAMLLACAGAWCVHAVRGIRGLVAGAVLFCGCLALYQSYIQFAAGIFLLLLLDAAGKDTPWQSWLRQGLRALAALVLGGGLYWLSVKISLALTGYQLADTGNGLGQLTRLGPAAILTGIPAVYQDFFEKLLGYSGWNDRGMRVAAALLLLLSLWGLFLRLRGQTGRGIAQSLLAVALLPFGLNVIYLLASGNVYILMQHAIFLVYALPWMLFGSGAPEAPRALWRWCVGALCAFLVLRMVICANGAYVYTKLVYDQTARQMSVITAEVQQLPGYEEGVTPIAFVGDFTQSNFAYRDPAFSRYEEGDLHQVPSAVTYDGTIKWWFQHVMGSSAAVIADQAQLDAWAEDERVQAMPAYPYSGCCAMLDGTAVVKIS</sequence>
<feature type="transmembrane region" description="Helical" evidence="1">
    <location>
        <begin position="114"/>
        <end position="134"/>
    </location>
</feature>
<dbReference type="Pfam" id="PF14264">
    <property type="entry name" value="Glucos_trans_II"/>
    <property type="match status" value="1"/>
</dbReference>
<feature type="transmembrane region" description="Helical" evidence="1">
    <location>
        <begin position="249"/>
        <end position="265"/>
    </location>
</feature>
<organism evidence="2 3">
    <name type="scientific">Candidatus Gemmiger excrementavium</name>
    <dbReference type="NCBI Taxonomy" id="2838608"/>
    <lineage>
        <taxon>Bacteria</taxon>
        <taxon>Bacillati</taxon>
        <taxon>Bacillota</taxon>
        <taxon>Clostridia</taxon>
        <taxon>Eubacteriales</taxon>
        <taxon>Gemmiger</taxon>
    </lineage>
</organism>
<dbReference type="EMBL" id="DXBO01000028">
    <property type="protein sequence ID" value="HIZ47561.1"/>
    <property type="molecule type" value="Genomic_DNA"/>
</dbReference>